<evidence type="ECO:0000313" key="3">
    <source>
        <dbReference type="EMBL" id="PGH04452.1"/>
    </source>
</evidence>
<dbReference type="InterPro" id="IPR056002">
    <property type="entry name" value="DUF7580"/>
</dbReference>
<gene>
    <name evidence="3" type="ORF">AJ80_08505</name>
</gene>
<organism evidence="3 4">
    <name type="scientific">Polytolypa hystricis (strain UAMH7299)</name>
    <dbReference type="NCBI Taxonomy" id="1447883"/>
    <lineage>
        <taxon>Eukaryota</taxon>
        <taxon>Fungi</taxon>
        <taxon>Dikarya</taxon>
        <taxon>Ascomycota</taxon>
        <taxon>Pezizomycotina</taxon>
        <taxon>Eurotiomycetes</taxon>
        <taxon>Eurotiomycetidae</taxon>
        <taxon>Onygenales</taxon>
        <taxon>Onygenales incertae sedis</taxon>
        <taxon>Polytolypa</taxon>
    </lineage>
</organism>
<dbReference type="AlphaFoldDB" id="A0A2B7X6U0"/>
<comment type="caution">
    <text evidence="3">The sequence shown here is derived from an EMBL/GenBank/DDBJ whole genome shotgun (WGS) entry which is preliminary data.</text>
</comment>
<name>A0A2B7X6U0_POLH7</name>
<protein>
    <recommendedName>
        <fullName evidence="2">DUF7580 domain-containing protein</fullName>
    </recommendedName>
</protein>
<dbReference type="Pfam" id="PF24476">
    <property type="entry name" value="DUF7580"/>
    <property type="match status" value="1"/>
</dbReference>
<feature type="compositionally biased region" description="Polar residues" evidence="1">
    <location>
        <begin position="316"/>
        <end position="339"/>
    </location>
</feature>
<dbReference type="OrthoDB" id="3565018at2759"/>
<sequence>MSGLEVAGVVLGAFPLLISILEHYREASELAMDWWKVKKVYKQCKRDLKFYQLFYMGTIEKLLLPLVVDDEKLKLLMGNPLGPEWKEPVLGIQLKERLGKSHELYLETIEDINKSVQEIKKYMGLDGGSFESQLSSSTGKGEESGELWLDGRFFTKANIEYQKKRLKLSFGKHSREKLFDSLNAQIKRLRTLLTIADETSDLRTGRKTSMVDSNISKLYDHAKNVHTLVMKAWGCACRHSHSIGLLLQYRTMYEALFQLLFEYGPRKHSQPSPWSLLGARVSVSQPDVAFICPSSPEPSVASTPSKSTSRRVKLSEPQSATQRQSKNSTTPRMRQSVTWSDIPPTASGVSKKTDSVDLCEIFCGKQLSTDSLGVLKHEETLYNLQTITDQTDDAVLTLRQLLQKDSAYRLNRCQRYMIALTVASAHLYLQKTPWLSSRWSKGDIAFRENRTAKSITAQDAYLCRRVGEPMSQPTQPTDVGNFPFACLGILLLELCWGIGLEDTAVYRECVPATGRWNIVLDIAAALAWSHDVEGEAGQEYAGAVSWCLRKTKLDGQKWRDEFMTSVIAPLELCCQHLGSPMIPT</sequence>
<feature type="domain" description="DUF7580" evidence="2">
    <location>
        <begin position="352"/>
        <end position="550"/>
    </location>
</feature>
<feature type="region of interest" description="Disordered" evidence="1">
    <location>
        <begin position="294"/>
        <end position="351"/>
    </location>
</feature>
<dbReference type="Proteomes" id="UP000224634">
    <property type="component" value="Unassembled WGS sequence"/>
</dbReference>
<dbReference type="PANTHER" id="PTHR35186">
    <property type="entry name" value="ANK_REP_REGION DOMAIN-CONTAINING PROTEIN"/>
    <property type="match status" value="1"/>
</dbReference>
<evidence type="ECO:0000313" key="4">
    <source>
        <dbReference type="Proteomes" id="UP000224634"/>
    </source>
</evidence>
<reference evidence="3 4" key="1">
    <citation type="submission" date="2017-10" db="EMBL/GenBank/DDBJ databases">
        <title>Comparative genomics in systemic dimorphic fungi from Ajellomycetaceae.</title>
        <authorList>
            <person name="Munoz J.F."/>
            <person name="Mcewen J.G."/>
            <person name="Clay O.K."/>
            <person name="Cuomo C.A."/>
        </authorList>
    </citation>
    <scope>NUCLEOTIDE SEQUENCE [LARGE SCALE GENOMIC DNA]</scope>
    <source>
        <strain evidence="3 4">UAMH7299</strain>
    </source>
</reference>
<proteinExistence type="predicted"/>
<keyword evidence="4" id="KW-1185">Reference proteome</keyword>
<dbReference type="STRING" id="1447883.A0A2B7X6U0"/>
<dbReference type="PANTHER" id="PTHR35186:SF4">
    <property type="entry name" value="PRION-INHIBITION AND PROPAGATION HELO DOMAIN-CONTAINING PROTEIN"/>
    <property type="match status" value="1"/>
</dbReference>
<evidence type="ECO:0000256" key="1">
    <source>
        <dbReference type="SAM" id="MobiDB-lite"/>
    </source>
</evidence>
<accession>A0A2B7X6U0</accession>
<dbReference type="EMBL" id="PDNA01000199">
    <property type="protein sequence ID" value="PGH04452.1"/>
    <property type="molecule type" value="Genomic_DNA"/>
</dbReference>
<evidence type="ECO:0000259" key="2">
    <source>
        <dbReference type="Pfam" id="PF24476"/>
    </source>
</evidence>